<dbReference type="AlphaFoldDB" id="S6BFX5"/>
<organism evidence="1">
    <name type="scientific">Babesia bovis</name>
    <dbReference type="NCBI Taxonomy" id="5865"/>
    <lineage>
        <taxon>Eukaryota</taxon>
        <taxon>Sar</taxon>
        <taxon>Alveolata</taxon>
        <taxon>Apicomplexa</taxon>
        <taxon>Aconoidasida</taxon>
        <taxon>Piroplasmida</taxon>
        <taxon>Babesiidae</taxon>
        <taxon>Babesia</taxon>
    </lineage>
</organism>
<accession>S6BFX5</accession>
<reference evidence="1" key="1">
    <citation type="journal article" date="2014" name="BMC Genomics">
        <title>The Babesia bovis gene and promoter model: an update from full-length EST analysis.</title>
        <authorList>
            <person name="Yamagishi J."/>
            <person name="Wakaguri H."/>
            <person name="Yokoyama N."/>
            <person name="Yamashita R."/>
            <person name="Suzuki Y."/>
            <person name="Xuan X."/>
            <person name="Igarashi I."/>
        </authorList>
    </citation>
    <scope>NUCLEOTIDE SEQUENCE</scope>
    <source>
        <strain evidence="1">Texas</strain>
    </source>
</reference>
<proteinExistence type="evidence at transcript level"/>
<sequence length="52" mass="6370">MVVCVLRDFRCEYVSANIDEIRKKHNNQNKFLTEVMFTMFIFRLYSNVCVFR</sequence>
<name>S6BFX5_BABBO</name>
<evidence type="ECO:0000313" key="1">
    <source>
        <dbReference type="EMBL" id="BAN65039.1"/>
    </source>
</evidence>
<protein>
    <submittedName>
        <fullName evidence="1">Uncharacterized protein</fullName>
    </submittedName>
</protein>
<dbReference type="EMBL" id="AK441245">
    <property type="protein sequence ID" value="BAN65039.1"/>
    <property type="molecule type" value="mRNA"/>
</dbReference>